<keyword evidence="2" id="KW-1185">Reference proteome</keyword>
<gene>
    <name evidence="1" type="ORF">H7U19_04635</name>
</gene>
<dbReference type="EMBL" id="JACNMF010000001">
    <property type="protein sequence ID" value="MBC3757677.1"/>
    <property type="molecule type" value="Genomic_DNA"/>
</dbReference>
<accession>A0A923H9T2</accession>
<comment type="caution">
    <text evidence="1">The sequence shown here is derived from an EMBL/GenBank/DDBJ whole genome shotgun (WGS) entry which is preliminary data.</text>
</comment>
<dbReference type="Proteomes" id="UP000656244">
    <property type="component" value="Unassembled WGS sequence"/>
</dbReference>
<sequence>MMRIFARYLLIVSLLMVVLHSCRKEELETVRTPEEDVVTVNSAIFNLMQNTSSNDGSEDNILDKSNCFKLKLPVEVTANGETVMVNSESDYKIVEYIFDDEDDDTDILNMTYPVTIAMEDYSEVTVENDAEMLNFSNSCNGENEYDDDIECIDFQYPISASIFNQRLELIDKKALNSDSALNAFLRNMRVDDIVAIAFPITVTIFDGTVLPINNLSQLQSTINTYKDSCDEDDDFDHNDDDCNDCNIDELTSILTSCSEWTVDKLTRDNNNHDDVYEGYKFSFYKNGRLRVYWSGTTVFGDWVASGSKNDITVTIDLPDLPLCNNDWRLHEISEYSKKRIDLRVDGVDRLRYDNICN</sequence>
<proteinExistence type="predicted"/>
<evidence type="ECO:0000313" key="1">
    <source>
        <dbReference type="EMBL" id="MBC3757677.1"/>
    </source>
</evidence>
<reference evidence="1" key="1">
    <citation type="submission" date="2020-08" db="EMBL/GenBank/DDBJ databases">
        <title>Hyunsoonleella sp. strain SJ7 genome sequencing and assembly.</title>
        <authorList>
            <person name="Kim I."/>
        </authorList>
    </citation>
    <scope>NUCLEOTIDE SEQUENCE</scope>
    <source>
        <strain evidence="1">SJ7</strain>
    </source>
</reference>
<organism evidence="1 2">
    <name type="scientific">Hyunsoonleella aquatilis</name>
    <dbReference type="NCBI Taxonomy" id="2762758"/>
    <lineage>
        <taxon>Bacteria</taxon>
        <taxon>Pseudomonadati</taxon>
        <taxon>Bacteroidota</taxon>
        <taxon>Flavobacteriia</taxon>
        <taxon>Flavobacteriales</taxon>
        <taxon>Flavobacteriaceae</taxon>
    </lineage>
</organism>
<protein>
    <submittedName>
        <fullName evidence="1">Uncharacterized protein</fullName>
    </submittedName>
</protein>
<evidence type="ECO:0000313" key="2">
    <source>
        <dbReference type="Proteomes" id="UP000656244"/>
    </source>
</evidence>
<name>A0A923H9T2_9FLAO</name>
<dbReference type="AlphaFoldDB" id="A0A923H9T2"/>